<name>A0A841I2I0_9DEIO</name>
<evidence type="ECO:0000256" key="1">
    <source>
        <dbReference type="ARBA" id="ARBA00023015"/>
    </source>
</evidence>
<dbReference type="Proteomes" id="UP000569951">
    <property type="component" value="Unassembled WGS sequence"/>
</dbReference>
<dbReference type="PROSITE" id="PS51077">
    <property type="entry name" value="HTH_ICLR"/>
    <property type="match status" value="1"/>
</dbReference>
<organism evidence="6 7">
    <name type="scientific">Deinobacterium chartae</name>
    <dbReference type="NCBI Taxonomy" id="521158"/>
    <lineage>
        <taxon>Bacteria</taxon>
        <taxon>Thermotogati</taxon>
        <taxon>Deinococcota</taxon>
        <taxon>Deinococci</taxon>
        <taxon>Deinococcales</taxon>
        <taxon>Deinococcaceae</taxon>
        <taxon>Deinobacterium</taxon>
    </lineage>
</organism>
<evidence type="ECO:0000259" key="4">
    <source>
        <dbReference type="PROSITE" id="PS51077"/>
    </source>
</evidence>
<dbReference type="AlphaFoldDB" id="A0A841I2I0"/>
<dbReference type="PROSITE" id="PS51078">
    <property type="entry name" value="ICLR_ED"/>
    <property type="match status" value="1"/>
</dbReference>
<dbReference type="Gene3D" id="1.10.10.10">
    <property type="entry name" value="Winged helix-like DNA-binding domain superfamily/Winged helix DNA-binding domain"/>
    <property type="match status" value="1"/>
</dbReference>
<protein>
    <submittedName>
        <fullName evidence="6">DNA-binding IclR family transcriptional regulator</fullName>
    </submittedName>
</protein>
<evidence type="ECO:0000259" key="5">
    <source>
        <dbReference type="PROSITE" id="PS51078"/>
    </source>
</evidence>
<dbReference type="InterPro" id="IPR036388">
    <property type="entry name" value="WH-like_DNA-bd_sf"/>
</dbReference>
<dbReference type="Pfam" id="PF09339">
    <property type="entry name" value="HTH_IclR"/>
    <property type="match status" value="1"/>
</dbReference>
<comment type="caution">
    <text evidence="6">The sequence shown here is derived from an EMBL/GenBank/DDBJ whole genome shotgun (WGS) entry which is preliminary data.</text>
</comment>
<dbReference type="SMART" id="SM00346">
    <property type="entry name" value="HTH_ICLR"/>
    <property type="match status" value="1"/>
</dbReference>
<dbReference type="GO" id="GO:0003677">
    <property type="term" value="F:DNA binding"/>
    <property type="evidence" value="ECO:0007669"/>
    <property type="project" value="UniProtKB-KW"/>
</dbReference>
<gene>
    <name evidence="6" type="ORF">HNR42_002023</name>
</gene>
<dbReference type="InterPro" id="IPR005471">
    <property type="entry name" value="Tscrpt_reg_IclR_N"/>
</dbReference>
<dbReference type="InterPro" id="IPR036390">
    <property type="entry name" value="WH_DNA-bd_sf"/>
</dbReference>
<reference evidence="6 7" key="1">
    <citation type="submission" date="2020-08" db="EMBL/GenBank/DDBJ databases">
        <title>Genomic Encyclopedia of Type Strains, Phase IV (KMG-IV): sequencing the most valuable type-strain genomes for metagenomic binning, comparative biology and taxonomic classification.</title>
        <authorList>
            <person name="Goeker M."/>
        </authorList>
    </citation>
    <scope>NUCLEOTIDE SEQUENCE [LARGE SCALE GENOMIC DNA]</scope>
    <source>
        <strain evidence="6 7">DSM 21458</strain>
    </source>
</reference>
<dbReference type="GO" id="GO:0045892">
    <property type="term" value="P:negative regulation of DNA-templated transcription"/>
    <property type="evidence" value="ECO:0007669"/>
    <property type="project" value="TreeGrafter"/>
</dbReference>
<dbReference type="EMBL" id="JACHHG010000006">
    <property type="protein sequence ID" value="MBB6098589.1"/>
    <property type="molecule type" value="Genomic_DNA"/>
</dbReference>
<dbReference type="Pfam" id="PF01614">
    <property type="entry name" value="IclR_C"/>
    <property type="match status" value="1"/>
</dbReference>
<dbReference type="RefSeq" id="WP_183987134.1">
    <property type="nucleotide sequence ID" value="NZ_JACHHG010000006.1"/>
</dbReference>
<accession>A0A841I2I0</accession>
<dbReference type="GO" id="GO:0003700">
    <property type="term" value="F:DNA-binding transcription factor activity"/>
    <property type="evidence" value="ECO:0007669"/>
    <property type="project" value="TreeGrafter"/>
</dbReference>
<dbReference type="PANTHER" id="PTHR30136:SF24">
    <property type="entry name" value="HTH-TYPE TRANSCRIPTIONAL REPRESSOR ALLR"/>
    <property type="match status" value="1"/>
</dbReference>
<dbReference type="InterPro" id="IPR050707">
    <property type="entry name" value="HTH_MetabolicPath_Reg"/>
</dbReference>
<sequence length="266" mass="29078">MTQAAKDPARYLIQSAANTLEVLIAFGQPPHRFTPSEIAALLRIDRNQAFRCLRTLQHTGFVRLDEDDRFVLTPLVGKLAVAAEHQPSLAAVAPPFLDEVLQATEESVNLFVLSGTQMVCVDHRDSPRAVRLASVLGSRVPLHAGACPKAALAFLEPELREQVLEQLPELPRYTPHTLGTRAELEAEIERTRARGYSISDQDYDLEARGAGAPIFNAEGKVVGAISVGGPSFRVSLTRLEQEFVPVLLQVARLISRQLGYLASPLS</sequence>
<evidence type="ECO:0000313" key="7">
    <source>
        <dbReference type="Proteomes" id="UP000569951"/>
    </source>
</evidence>
<dbReference type="InterPro" id="IPR029016">
    <property type="entry name" value="GAF-like_dom_sf"/>
</dbReference>
<evidence type="ECO:0000256" key="3">
    <source>
        <dbReference type="ARBA" id="ARBA00023163"/>
    </source>
</evidence>
<evidence type="ECO:0000256" key="2">
    <source>
        <dbReference type="ARBA" id="ARBA00023125"/>
    </source>
</evidence>
<dbReference type="PANTHER" id="PTHR30136">
    <property type="entry name" value="HELIX-TURN-HELIX TRANSCRIPTIONAL REGULATOR, ICLR FAMILY"/>
    <property type="match status" value="1"/>
</dbReference>
<keyword evidence="7" id="KW-1185">Reference proteome</keyword>
<dbReference type="SUPFAM" id="SSF55781">
    <property type="entry name" value="GAF domain-like"/>
    <property type="match status" value="1"/>
</dbReference>
<dbReference type="SUPFAM" id="SSF46785">
    <property type="entry name" value="Winged helix' DNA-binding domain"/>
    <property type="match status" value="1"/>
</dbReference>
<dbReference type="InterPro" id="IPR014757">
    <property type="entry name" value="Tscrpt_reg_IclR_C"/>
</dbReference>
<feature type="domain" description="HTH iclR-type" evidence="4">
    <location>
        <begin position="13"/>
        <end position="74"/>
    </location>
</feature>
<evidence type="ECO:0000313" key="6">
    <source>
        <dbReference type="EMBL" id="MBB6098589.1"/>
    </source>
</evidence>
<keyword evidence="3" id="KW-0804">Transcription</keyword>
<keyword evidence="1" id="KW-0805">Transcription regulation</keyword>
<proteinExistence type="predicted"/>
<feature type="domain" description="IclR-ED" evidence="5">
    <location>
        <begin position="75"/>
        <end position="260"/>
    </location>
</feature>
<dbReference type="Gene3D" id="3.30.450.40">
    <property type="match status" value="1"/>
</dbReference>
<keyword evidence="2 6" id="KW-0238">DNA-binding</keyword>